<organism evidence="3 4">
    <name type="scientific">Mycolicibacter engbaekii</name>
    <dbReference type="NCBI Taxonomy" id="188915"/>
    <lineage>
        <taxon>Bacteria</taxon>
        <taxon>Bacillati</taxon>
        <taxon>Actinomycetota</taxon>
        <taxon>Actinomycetes</taxon>
        <taxon>Mycobacteriales</taxon>
        <taxon>Mycobacteriaceae</taxon>
        <taxon>Mycolicibacter</taxon>
    </lineage>
</organism>
<dbReference type="STRING" id="188915.AWC02_07700"/>
<proteinExistence type="predicted"/>
<dbReference type="SUPFAM" id="SSF51556">
    <property type="entry name" value="Metallo-dependent hydrolases"/>
    <property type="match status" value="1"/>
</dbReference>
<dbReference type="GO" id="GO:0016787">
    <property type="term" value="F:hydrolase activity"/>
    <property type="evidence" value="ECO:0007669"/>
    <property type="project" value="UniProtKB-KW"/>
</dbReference>
<dbReference type="Pfam" id="PF04909">
    <property type="entry name" value="Amidohydro_2"/>
    <property type="match status" value="1"/>
</dbReference>
<dbReference type="PANTHER" id="PTHR21240:SF30">
    <property type="entry name" value="AMIDOHYDROLASE-RELATED DOMAIN-CONTAINING PROTEIN-RELATED"/>
    <property type="match status" value="1"/>
</dbReference>
<dbReference type="PANTHER" id="PTHR21240">
    <property type="entry name" value="2-AMINO-3-CARBOXYLMUCONATE-6-SEMIALDEHYDE DECARBOXYLASE"/>
    <property type="match status" value="1"/>
</dbReference>
<dbReference type="Gene3D" id="3.20.20.140">
    <property type="entry name" value="Metal-dependent hydrolases"/>
    <property type="match status" value="1"/>
</dbReference>
<dbReference type="InterPro" id="IPR032466">
    <property type="entry name" value="Metal_Hydrolase"/>
</dbReference>
<evidence type="ECO:0000256" key="1">
    <source>
        <dbReference type="ARBA" id="ARBA00023239"/>
    </source>
</evidence>
<reference evidence="3 4" key="1">
    <citation type="submission" date="2016-01" db="EMBL/GenBank/DDBJ databases">
        <title>The new phylogeny of the genus Mycobacterium.</title>
        <authorList>
            <person name="Tarcisio F."/>
            <person name="Conor M."/>
            <person name="Antonella G."/>
            <person name="Elisabetta G."/>
            <person name="Giulia F.S."/>
            <person name="Sara T."/>
            <person name="Anna F."/>
            <person name="Clotilde B."/>
            <person name="Roberto B."/>
            <person name="Veronica D.S."/>
            <person name="Fabio R."/>
            <person name="Monica P."/>
            <person name="Olivier J."/>
            <person name="Enrico T."/>
            <person name="Nicola S."/>
        </authorList>
    </citation>
    <scope>NUCLEOTIDE SEQUENCE [LARGE SCALE GENOMIC DNA]</scope>
    <source>
        <strain evidence="3 4">ATCC 27353</strain>
    </source>
</reference>
<sequence length="321" mass="34914">MRTIALEEHFLTGELAHYSDATRELAEPQIWRETAPRLTDLAEQRLADMDRAGVDIAVLSLTAPGIQAEPDPQLAVARAAEVNDFLAGLVAANPTRFRGFAALPLQDPDAAAKELQRAVEQLGLCGALVNAHTGGVYLDAPPLRVVWERAEALDVPLYLHPANGFDTPHVIAGHPELIGPMWSWGTDTATHALRLIFGGVFDDFPGAKLLLGHMGESLPYSLWRLDSRWDWHRHHGVQLALGHPSHYLRRNLYVTTSGVCDNPPLLCALAALGPEHVLFATDYPYEDIDVATAFLAGAPISEADRALISHLNAESLLHIAG</sequence>
<dbReference type="GO" id="GO:0016831">
    <property type="term" value="F:carboxy-lyase activity"/>
    <property type="evidence" value="ECO:0007669"/>
    <property type="project" value="InterPro"/>
</dbReference>
<dbReference type="EMBL" id="LQOT01000025">
    <property type="protein sequence ID" value="ORV48966.1"/>
    <property type="molecule type" value="Genomic_DNA"/>
</dbReference>
<protein>
    <submittedName>
        <fullName evidence="3">Amidohydrolase</fullName>
    </submittedName>
</protein>
<dbReference type="InterPro" id="IPR006680">
    <property type="entry name" value="Amidohydro-rel"/>
</dbReference>
<dbReference type="GO" id="GO:0019748">
    <property type="term" value="P:secondary metabolic process"/>
    <property type="evidence" value="ECO:0007669"/>
    <property type="project" value="TreeGrafter"/>
</dbReference>
<dbReference type="AlphaFoldDB" id="A0A1X1TWJ9"/>
<feature type="domain" description="Amidohydrolase-related" evidence="2">
    <location>
        <begin position="34"/>
        <end position="318"/>
    </location>
</feature>
<keyword evidence="4" id="KW-1185">Reference proteome</keyword>
<dbReference type="RefSeq" id="WP_085128134.1">
    <property type="nucleotide sequence ID" value="NZ_LQOT01000025.1"/>
</dbReference>
<gene>
    <name evidence="3" type="ORF">AWC02_07700</name>
</gene>
<evidence type="ECO:0000259" key="2">
    <source>
        <dbReference type="Pfam" id="PF04909"/>
    </source>
</evidence>
<comment type="caution">
    <text evidence="3">The sequence shown here is derived from an EMBL/GenBank/DDBJ whole genome shotgun (WGS) entry which is preliminary data.</text>
</comment>
<evidence type="ECO:0000313" key="4">
    <source>
        <dbReference type="Proteomes" id="UP000193465"/>
    </source>
</evidence>
<name>A0A1X1TWJ9_9MYCO</name>
<dbReference type="Proteomes" id="UP000193465">
    <property type="component" value="Unassembled WGS sequence"/>
</dbReference>
<dbReference type="InterPro" id="IPR032465">
    <property type="entry name" value="ACMSD"/>
</dbReference>
<keyword evidence="1" id="KW-0456">Lyase</keyword>
<keyword evidence="3" id="KW-0378">Hydrolase</keyword>
<accession>A0A1X1TWJ9</accession>
<evidence type="ECO:0000313" key="3">
    <source>
        <dbReference type="EMBL" id="ORV48966.1"/>
    </source>
</evidence>
<dbReference type="GO" id="GO:0005829">
    <property type="term" value="C:cytosol"/>
    <property type="evidence" value="ECO:0007669"/>
    <property type="project" value="TreeGrafter"/>
</dbReference>